<dbReference type="Gene3D" id="3.40.50.150">
    <property type="entry name" value="Vaccinia Virus protein VP39"/>
    <property type="match status" value="1"/>
</dbReference>
<dbReference type="RefSeq" id="WP_095583920.1">
    <property type="nucleotide sequence ID" value="NZ_JAJQQS010000019.1"/>
</dbReference>
<evidence type="ECO:0000313" key="6">
    <source>
        <dbReference type="EMBL" id="PAU45563.1"/>
    </source>
</evidence>
<dbReference type="PANTHER" id="PTHR43667">
    <property type="entry name" value="CYCLOPROPANE-FATTY-ACYL-PHOSPHOLIPID SYNTHASE"/>
    <property type="match status" value="1"/>
</dbReference>
<dbReference type="InterPro" id="IPR029063">
    <property type="entry name" value="SAM-dependent_MTases_sf"/>
</dbReference>
<dbReference type="PIRSF" id="PIRSF003085">
    <property type="entry name" value="CMAS"/>
    <property type="match status" value="1"/>
</dbReference>
<name>A0A2A2CZE9_9ACTN</name>
<keyword evidence="5" id="KW-0443">Lipid metabolism</keyword>
<keyword evidence="3" id="KW-0808">Transferase</keyword>
<dbReference type="AlphaFoldDB" id="A0A2A2CZE9"/>
<dbReference type="GO" id="GO:0008168">
    <property type="term" value="F:methyltransferase activity"/>
    <property type="evidence" value="ECO:0007669"/>
    <property type="project" value="UniProtKB-KW"/>
</dbReference>
<comment type="caution">
    <text evidence="6">The sequence shown here is derived from an EMBL/GenBank/DDBJ whole genome shotgun (WGS) entry which is preliminary data.</text>
</comment>
<evidence type="ECO:0000313" key="7">
    <source>
        <dbReference type="Proteomes" id="UP000218944"/>
    </source>
</evidence>
<dbReference type="EMBL" id="NSJV01000558">
    <property type="protein sequence ID" value="PAU45563.1"/>
    <property type="molecule type" value="Genomic_DNA"/>
</dbReference>
<evidence type="ECO:0000256" key="1">
    <source>
        <dbReference type="ARBA" id="ARBA00010815"/>
    </source>
</evidence>
<dbReference type="InterPro" id="IPR050723">
    <property type="entry name" value="CFA/CMAS"/>
</dbReference>
<organism evidence="6 7">
    <name type="scientific">Streptomyces albireticuli</name>
    <dbReference type="NCBI Taxonomy" id="1940"/>
    <lineage>
        <taxon>Bacteria</taxon>
        <taxon>Bacillati</taxon>
        <taxon>Actinomycetota</taxon>
        <taxon>Actinomycetes</taxon>
        <taxon>Kitasatosporales</taxon>
        <taxon>Streptomycetaceae</taxon>
        <taxon>Streptomyces</taxon>
    </lineage>
</organism>
<dbReference type="InterPro" id="IPR003333">
    <property type="entry name" value="CMAS"/>
</dbReference>
<dbReference type="CDD" id="cd02440">
    <property type="entry name" value="AdoMet_MTases"/>
    <property type="match status" value="1"/>
</dbReference>
<dbReference type="GO" id="GO:0032259">
    <property type="term" value="P:methylation"/>
    <property type="evidence" value="ECO:0007669"/>
    <property type="project" value="UniProtKB-KW"/>
</dbReference>
<dbReference type="GO" id="GO:0008610">
    <property type="term" value="P:lipid biosynthetic process"/>
    <property type="evidence" value="ECO:0007669"/>
    <property type="project" value="InterPro"/>
</dbReference>
<comment type="similarity">
    <text evidence="1">Belongs to the CFA/CMAS family.</text>
</comment>
<gene>
    <name evidence="6" type="ORF">CK936_29070</name>
</gene>
<keyword evidence="4" id="KW-0949">S-adenosyl-L-methionine</keyword>
<evidence type="ECO:0000256" key="2">
    <source>
        <dbReference type="ARBA" id="ARBA00022603"/>
    </source>
</evidence>
<dbReference type="PANTHER" id="PTHR43667:SF1">
    <property type="entry name" value="CYCLOPROPANE-FATTY-ACYL-PHOSPHOLIPID SYNTHASE"/>
    <property type="match status" value="1"/>
</dbReference>
<protein>
    <submittedName>
        <fullName evidence="6">Cyclopropane-fatty-acyl-phospholipid synthase</fullName>
    </submittedName>
</protein>
<dbReference type="SUPFAM" id="SSF53335">
    <property type="entry name" value="S-adenosyl-L-methionine-dependent methyltransferases"/>
    <property type="match status" value="1"/>
</dbReference>
<proteinExistence type="inferred from homology"/>
<keyword evidence="7" id="KW-1185">Reference proteome</keyword>
<keyword evidence="2" id="KW-0489">Methyltransferase</keyword>
<dbReference type="Proteomes" id="UP000218944">
    <property type="component" value="Unassembled WGS sequence"/>
</dbReference>
<dbReference type="Pfam" id="PF02353">
    <property type="entry name" value="CMAS"/>
    <property type="match status" value="1"/>
</dbReference>
<evidence type="ECO:0000256" key="5">
    <source>
        <dbReference type="ARBA" id="ARBA00023098"/>
    </source>
</evidence>
<accession>A0A2A2CZE9</accession>
<evidence type="ECO:0000256" key="3">
    <source>
        <dbReference type="ARBA" id="ARBA00022679"/>
    </source>
</evidence>
<evidence type="ECO:0000256" key="4">
    <source>
        <dbReference type="ARBA" id="ARBA00022691"/>
    </source>
</evidence>
<sequence length="301" mass="33677">MSVPPEQRGRAGATAADIQAHYDVGKEFYGLWLDPGLTYSCALWDGITGDPARTDLLLRAQRAKLRYHLAQAGITADGRLLDIGCGWGSLLRTATEETGVRHAVGLTLSADQHAHVRSLGLPGVDVRIQDWRDHEPDEPYDGIVSIGAFEHFTHLDMPHDERITAYRAFFARCAAWLPPFGRLSLQTIALTDGSDLDGPVPAFFAREVFPGSALPRLSEITTASEPYFAITAVREDGGDYVRTLRGWSTRLVRAREEAESLVGPDTYRRYRTYLRASEIVFMRQASTLYRITLRRRQCRAR</sequence>
<reference evidence="6 7" key="1">
    <citation type="submission" date="2017-08" db="EMBL/GenBank/DDBJ databases">
        <title>Genome sequence of Streptomyces albireticuli NRRL B-1670.</title>
        <authorList>
            <person name="Graham D.E."/>
            <person name="Mahan K.M."/>
            <person name="Klingeman D.M."/>
            <person name="Hettich R.L."/>
            <person name="Parry R.J."/>
            <person name="Spain J.C."/>
        </authorList>
    </citation>
    <scope>NUCLEOTIDE SEQUENCE [LARGE SCALE GENOMIC DNA]</scope>
    <source>
        <strain evidence="6 7">NRRL B-1670</strain>
    </source>
</reference>